<dbReference type="InterPro" id="IPR050951">
    <property type="entry name" value="Retrovirus_Pol_polyprotein"/>
</dbReference>
<dbReference type="InterPro" id="IPR043128">
    <property type="entry name" value="Rev_trsase/Diguanyl_cyclase"/>
</dbReference>
<dbReference type="Proteomes" id="UP000288805">
    <property type="component" value="Unassembled WGS sequence"/>
</dbReference>
<name>A0A438J6Y1_VITVI</name>
<comment type="caution">
    <text evidence="1">The sequence shown here is derived from an EMBL/GenBank/DDBJ whole genome shotgun (WGS) entry which is preliminary data.</text>
</comment>
<dbReference type="Gene3D" id="3.30.70.270">
    <property type="match status" value="2"/>
</dbReference>
<reference evidence="1 2" key="1">
    <citation type="journal article" date="2018" name="PLoS Genet.">
        <title>Population sequencing reveals clonal diversity and ancestral inbreeding in the grapevine cultivar Chardonnay.</title>
        <authorList>
            <person name="Roach M.J."/>
            <person name="Johnson D.L."/>
            <person name="Bohlmann J."/>
            <person name="van Vuuren H.J."/>
            <person name="Jones S.J."/>
            <person name="Pretorius I.S."/>
            <person name="Schmidt S.A."/>
            <person name="Borneman A.R."/>
        </authorList>
    </citation>
    <scope>NUCLEOTIDE SEQUENCE [LARGE SCALE GENOMIC DNA]</scope>
    <source>
        <strain evidence="2">cv. Chardonnay</strain>
        <tissue evidence="1">Leaf</tissue>
    </source>
</reference>
<dbReference type="Gene3D" id="3.10.10.10">
    <property type="entry name" value="HIV Type 1 Reverse Transcriptase, subunit A, domain 1"/>
    <property type="match status" value="1"/>
</dbReference>
<evidence type="ECO:0000313" key="1">
    <source>
        <dbReference type="EMBL" id="RVX04718.1"/>
    </source>
</evidence>
<dbReference type="EMBL" id="QGNW01000059">
    <property type="protein sequence ID" value="RVX04718.1"/>
    <property type="molecule type" value="Genomic_DNA"/>
</dbReference>
<protein>
    <submittedName>
        <fullName evidence="1">Retrovirus-related Pol polyprotein from transposon 17.6</fullName>
    </submittedName>
</protein>
<dbReference type="InterPro" id="IPR043502">
    <property type="entry name" value="DNA/RNA_pol_sf"/>
</dbReference>
<sequence>MLSESIIDLGVGFVWPWPLWVQSGQYLHGLPKTAFQTRYGHYAFLVMPFGLTNASTAFMDLMNRTLKDKQLYAKLKKCGFWLDKVSFLGHVVTKNGISIDLGKVDAVSNWMRPNTVIEIQSFLGLASYYKRFIDGFFKIALPMTKLTQKMVKFEWSNDCERSFQELKNILVTTSILTISSSLGGFVVYSDASR</sequence>
<dbReference type="FunFam" id="3.30.70.270:FF:000020">
    <property type="entry name" value="Transposon Tf2-6 polyprotein-like Protein"/>
    <property type="match status" value="1"/>
</dbReference>
<dbReference type="SUPFAM" id="SSF56672">
    <property type="entry name" value="DNA/RNA polymerases"/>
    <property type="match status" value="1"/>
</dbReference>
<dbReference type="PANTHER" id="PTHR37984">
    <property type="entry name" value="PROTEIN CBG26694"/>
    <property type="match status" value="1"/>
</dbReference>
<evidence type="ECO:0000313" key="2">
    <source>
        <dbReference type="Proteomes" id="UP000288805"/>
    </source>
</evidence>
<gene>
    <name evidence="1" type="primary">pol_1905</name>
    <name evidence="1" type="ORF">CK203_025028</name>
</gene>
<dbReference type="PANTHER" id="PTHR37984:SF5">
    <property type="entry name" value="PROTEIN NYNRIN-LIKE"/>
    <property type="match status" value="1"/>
</dbReference>
<accession>A0A438J6Y1</accession>
<proteinExistence type="predicted"/>
<dbReference type="AlphaFoldDB" id="A0A438J6Y1"/>
<organism evidence="1 2">
    <name type="scientific">Vitis vinifera</name>
    <name type="common">Grape</name>
    <dbReference type="NCBI Taxonomy" id="29760"/>
    <lineage>
        <taxon>Eukaryota</taxon>
        <taxon>Viridiplantae</taxon>
        <taxon>Streptophyta</taxon>
        <taxon>Embryophyta</taxon>
        <taxon>Tracheophyta</taxon>
        <taxon>Spermatophyta</taxon>
        <taxon>Magnoliopsida</taxon>
        <taxon>eudicotyledons</taxon>
        <taxon>Gunneridae</taxon>
        <taxon>Pentapetalae</taxon>
        <taxon>rosids</taxon>
        <taxon>Vitales</taxon>
        <taxon>Vitaceae</taxon>
        <taxon>Viteae</taxon>
        <taxon>Vitis</taxon>
    </lineage>
</organism>